<organism evidence="1">
    <name type="scientific">viral metagenome</name>
    <dbReference type="NCBI Taxonomy" id="1070528"/>
    <lineage>
        <taxon>unclassified sequences</taxon>
        <taxon>metagenomes</taxon>
        <taxon>organismal metagenomes</taxon>
    </lineage>
</organism>
<accession>A0A6C0JYH1</accession>
<reference evidence="1" key="1">
    <citation type="journal article" date="2020" name="Nature">
        <title>Giant virus diversity and host interactions through global metagenomics.</title>
        <authorList>
            <person name="Schulz F."/>
            <person name="Roux S."/>
            <person name="Paez-Espino D."/>
            <person name="Jungbluth S."/>
            <person name="Walsh D.A."/>
            <person name="Denef V.J."/>
            <person name="McMahon K.D."/>
            <person name="Konstantinidis K.T."/>
            <person name="Eloe-Fadrosh E.A."/>
            <person name="Kyrpides N.C."/>
            <person name="Woyke T."/>
        </authorList>
    </citation>
    <scope>NUCLEOTIDE SEQUENCE</scope>
    <source>
        <strain evidence="1">GVMAG-S-1064190-84</strain>
    </source>
</reference>
<dbReference type="EMBL" id="MN740699">
    <property type="protein sequence ID" value="QHU08814.1"/>
    <property type="molecule type" value="Genomic_DNA"/>
</dbReference>
<name>A0A6C0JYH1_9ZZZZ</name>
<evidence type="ECO:0000313" key="1">
    <source>
        <dbReference type="EMBL" id="QHU08814.1"/>
    </source>
</evidence>
<sequence>MNSPFYDVYIQQKDIIDSAVEKAIEESAKKLGKDLVNELFSIRAYSCYTK</sequence>
<proteinExistence type="predicted"/>
<dbReference type="AlphaFoldDB" id="A0A6C0JYH1"/>
<protein>
    <submittedName>
        <fullName evidence="1">Uncharacterized protein</fullName>
    </submittedName>
</protein>